<dbReference type="EMBL" id="CP003479">
    <property type="protein sequence ID" value="AFI04667.1"/>
    <property type="molecule type" value="Genomic_DNA"/>
</dbReference>
<dbReference type="PATRIC" id="fig|182217.3.peg.1489"/>
<accession>I0ENZ8</accession>
<dbReference type="NCBIfam" id="TIGR00536">
    <property type="entry name" value="hemK_fam"/>
    <property type="match status" value="1"/>
</dbReference>
<evidence type="ECO:0000313" key="9">
    <source>
        <dbReference type="Proteomes" id="UP000005010"/>
    </source>
</evidence>
<keyword evidence="2 8" id="KW-0489">Methyltransferase</keyword>
<dbReference type="Pfam" id="PF17827">
    <property type="entry name" value="PrmC_N"/>
    <property type="match status" value="1"/>
</dbReference>
<evidence type="ECO:0000256" key="1">
    <source>
        <dbReference type="ARBA" id="ARBA00012771"/>
    </source>
</evidence>
<dbReference type="eggNOG" id="COG2890">
    <property type="taxonomic scope" value="Bacteria"/>
</dbReference>
<dbReference type="InterPro" id="IPR007848">
    <property type="entry name" value="Small_mtfrase_dom"/>
</dbReference>
<evidence type="ECO:0000259" key="7">
    <source>
        <dbReference type="Pfam" id="PF17827"/>
    </source>
</evidence>
<proteinExistence type="predicted"/>
<dbReference type="InterPro" id="IPR004556">
    <property type="entry name" value="HemK-like"/>
</dbReference>
<dbReference type="InterPro" id="IPR029063">
    <property type="entry name" value="SAM-dependent_MTases_sf"/>
</dbReference>
<dbReference type="SUPFAM" id="SSF53335">
    <property type="entry name" value="S-adenosyl-L-methionine-dependent methyltransferases"/>
    <property type="match status" value="1"/>
</dbReference>
<feature type="domain" description="Release factor glutamine methyltransferase N-terminal" evidence="7">
    <location>
        <begin position="6"/>
        <end position="73"/>
    </location>
</feature>
<comment type="catalytic activity">
    <reaction evidence="5">
        <text>L-glutaminyl-[peptide chain release factor] + S-adenosyl-L-methionine = N(5)-methyl-L-glutaminyl-[peptide chain release factor] + S-adenosyl-L-homocysteine + H(+)</text>
        <dbReference type="Rhea" id="RHEA:42896"/>
        <dbReference type="Rhea" id="RHEA-COMP:10271"/>
        <dbReference type="Rhea" id="RHEA-COMP:10272"/>
        <dbReference type="ChEBI" id="CHEBI:15378"/>
        <dbReference type="ChEBI" id="CHEBI:30011"/>
        <dbReference type="ChEBI" id="CHEBI:57856"/>
        <dbReference type="ChEBI" id="CHEBI:59789"/>
        <dbReference type="ChEBI" id="CHEBI:61891"/>
        <dbReference type="EC" id="2.1.1.297"/>
    </reaction>
</comment>
<dbReference type="EC" id="2.1.1.297" evidence="1"/>
<protein>
    <recommendedName>
        <fullName evidence="1">peptide chain release factor N(5)-glutamine methyltransferase</fullName>
        <ecNumber evidence="1">2.1.1.297</ecNumber>
    </recommendedName>
</protein>
<dbReference type="Gene3D" id="3.40.50.150">
    <property type="entry name" value="Vaccinia Virus protein VP39"/>
    <property type="match status" value="1"/>
</dbReference>
<organism evidence="8 9">
    <name type="scientific">Helicobacter cetorum (strain ATCC BAA-429 / MIT 00-7128)</name>
    <dbReference type="NCBI Taxonomy" id="182217"/>
    <lineage>
        <taxon>Bacteria</taxon>
        <taxon>Pseudomonadati</taxon>
        <taxon>Campylobacterota</taxon>
        <taxon>Epsilonproteobacteria</taxon>
        <taxon>Campylobacterales</taxon>
        <taxon>Helicobacteraceae</taxon>
        <taxon>Helicobacter</taxon>
    </lineage>
</organism>
<sequence>MTISKALGHAREELAKEGFRGALESEKILSFVLNKERVFLHANSQMLLDEKEKERFFALVRKRRAYEPLEYLLKRCSFYGRDFYVNKNVLIPRPETEILVEKALHLINQYHLQDIGEIGIGSGCISISLALENPSISLLASDISKGALEVAQKNIDSYHLSERIKLVETNLWDNMPRIPELLISNPPYIARGYPLDKSVLKEPHNALFGGIKGDEILKEIIIQASDLHIRFLICEMGYNQQMSMQECLKACGYKAEFYKDWSGFDRGFIGILDS</sequence>
<dbReference type="InterPro" id="IPR050320">
    <property type="entry name" value="N5-glutamine_MTase"/>
</dbReference>
<dbReference type="Gene3D" id="1.10.8.10">
    <property type="entry name" value="DNA helicase RuvA subunit, C-terminal domain"/>
    <property type="match status" value="1"/>
</dbReference>
<dbReference type="InterPro" id="IPR040758">
    <property type="entry name" value="PrmC_N"/>
</dbReference>
<evidence type="ECO:0000256" key="4">
    <source>
        <dbReference type="ARBA" id="ARBA00022691"/>
    </source>
</evidence>
<evidence type="ECO:0000259" key="6">
    <source>
        <dbReference type="Pfam" id="PF05175"/>
    </source>
</evidence>
<dbReference type="PANTHER" id="PTHR18895:SF74">
    <property type="entry name" value="MTRF1L RELEASE FACTOR GLUTAMINE METHYLTRANSFERASE"/>
    <property type="match status" value="1"/>
</dbReference>
<keyword evidence="9" id="KW-1185">Reference proteome</keyword>
<dbReference type="InterPro" id="IPR019874">
    <property type="entry name" value="RF_methyltr_PrmC"/>
</dbReference>
<keyword evidence="4" id="KW-0949">S-adenosyl-L-methionine</keyword>
<dbReference type="NCBIfam" id="TIGR03534">
    <property type="entry name" value="RF_mod_PrmC"/>
    <property type="match status" value="1"/>
</dbReference>
<feature type="domain" description="Methyltransferase small" evidence="6">
    <location>
        <begin position="111"/>
        <end position="190"/>
    </location>
</feature>
<dbReference type="GO" id="GO:0003676">
    <property type="term" value="F:nucleic acid binding"/>
    <property type="evidence" value="ECO:0007669"/>
    <property type="project" value="InterPro"/>
</dbReference>
<dbReference type="GO" id="GO:0032259">
    <property type="term" value="P:methylation"/>
    <property type="evidence" value="ECO:0007669"/>
    <property type="project" value="UniProtKB-KW"/>
</dbReference>
<evidence type="ECO:0000256" key="3">
    <source>
        <dbReference type="ARBA" id="ARBA00022679"/>
    </source>
</evidence>
<evidence type="ECO:0000256" key="2">
    <source>
        <dbReference type="ARBA" id="ARBA00022603"/>
    </source>
</evidence>
<dbReference type="Pfam" id="PF05175">
    <property type="entry name" value="MTS"/>
    <property type="match status" value="1"/>
</dbReference>
<evidence type="ECO:0000313" key="8">
    <source>
        <dbReference type="EMBL" id="AFI04667.1"/>
    </source>
</evidence>
<dbReference type="KEGG" id="hce:HCW_07045"/>
<dbReference type="InterPro" id="IPR002052">
    <property type="entry name" value="DNA_methylase_N6_adenine_CS"/>
</dbReference>
<evidence type="ECO:0000256" key="5">
    <source>
        <dbReference type="ARBA" id="ARBA00048391"/>
    </source>
</evidence>
<dbReference type="HOGENOM" id="CLU_018398_3_2_7"/>
<reference evidence="9" key="1">
    <citation type="submission" date="2012-04" db="EMBL/GenBank/DDBJ databases">
        <title>Complete genome sequence of Helicobacter cetorum strain MIT 00-7128.</title>
        <authorList>
            <person name="Kersulyte D."/>
            <person name="Berg D.E."/>
        </authorList>
    </citation>
    <scope>NUCLEOTIDE SEQUENCE [LARGE SCALE GENOMIC DNA]</scope>
    <source>
        <strain evidence="9">MIT 00-7128</strain>
    </source>
</reference>
<dbReference type="PROSITE" id="PS00092">
    <property type="entry name" value="N6_MTASE"/>
    <property type="match status" value="1"/>
</dbReference>
<dbReference type="PANTHER" id="PTHR18895">
    <property type="entry name" value="HEMK METHYLTRANSFERASE"/>
    <property type="match status" value="1"/>
</dbReference>
<gene>
    <name evidence="8" type="ordered locus">HCW_07045</name>
</gene>
<dbReference type="Proteomes" id="UP000005010">
    <property type="component" value="Chromosome"/>
</dbReference>
<keyword evidence="3 8" id="KW-0808">Transferase</keyword>
<dbReference type="RefSeq" id="WP_014661534.1">
    <property type="nucleotide sequence ID" value="NC_017737.1"/>
</dbReference>
<dbReference type="STRING" id="182217.HCW_07045"/>
<name>I0ENZ8_HELC0</name>
<dbReference type="AlphaFoldDB" id="I0ENZ8"/>
<dbReference type="GO" id="GO:0102559">
    <property type="term" value="F:peptide chain release factor N(5)-glutamine methyltransferase activity"/>
    <property type="evidence" value="ECO:0007669"/>
    <property type="project" value="UniProtKB-EC"/>
</dbReference>